<feature type="transmembrane region" description="Helical" evidence="1">
    <location>
        <begin position="6"/>
        <end position="23"/>
    </location>
</feature>
<gene>
    <name evidence="2" type="ORF">J3A84_09415</name>
</gene>
<protein>
    <submittedName>
        <fullName evidence="2">Uncharacterized protein</fullName>
    </submittedName>
</protein>
<evidence type="ECO:0000256" key="1">
    <source>
        <dbReference type="SAM" id="Phobius"/>
    </source>
</evidence>
<sequence length="51" mass="6150">MEFLYGILVIVVIALLILLPTKIRKMKRKPEDDLDRFFPDQDEKSKEQFIR</sequence>
<keyword evidence="3" id="KW-1185">Reference proteome</keyword>
<keyword evidence="1" id="KW-1133">Transmembrane helix</keyword>
<dbReference type="RefSeq" id="WP_207599764.1">
    <property type="nucleotide sequence ID" value="NZ_JAFNJU010000006.1"/>
</dbReference>
<dbReference type="EMBL" id="JAFNJU010000006">
    <property type="protein sequence ID" value="MBO1265245.1"/>
    <property type="molecule type" value="Genomic_DNA"/>
</dbReference>
<name>A0A939KL27_9CLOT</name>
<proteinExistence type="predicted"/>
<evidence type="ECO:0000313" key="2">
    <source>
        <dbReference type="EMBL" id="MBO1265245.1"/>
    </source>
</evidence>
<dbReference type="AlphaFoldDB" id="A0A939KL27"/>
<evidence type="ECO:0000313" key="3">
    <source>
        <dbReference type="Proteomes" id="UP000664218"/>
    </source>
</evidence>
<organism evidence="2 3">
    <name type="scientific">Proteiniclasticum aestuarii</name>
    <dbReference type="NCBI Taxonomy" id="2817862"/>
    <lineage>
        <taxon>Bacteria</taxon>
        <taxon>Bacillati</taxon>
        <taxon>Bacillota</taxon>
        <taxon>Clostridia</taxon>
        <taxon>Eubacteriales</taxon>
        <taxon>Clostridiaceae</taxon>
        <taxon>Proteiniclasticum</taxon>
    </lineage>
</organism>
<reference evidence="2" key="1">
    <citation type="submission" date="2021-03" db="EMBL/GenBank/DDBJ databases">
        <title>Proteiniclasticum marinus sp. nov., isolated from tidal flat sediment.</title>
        <authorList>
            <person name="Namirimu T."/>
            <person name="Yang J.-A."/>
            <person name="Yang S.-H."/>
            <person name="Kim Y.-J."/>
            <person name="Kwon K.K."/>
        </authorList>
    </citation>
    <scope>NUCLEOTIDE SEQUENCE</scope>
    <source>
        <strain evidence="2">SCR006</strain>
    </source>
</reference>
<accession>A0A939KL27</accession>
<comment type="caution">
    <text evidence="2">The sequence shown here is derived from an EMBL/GenBank/DDBJ whole genome shotgun (WGS) entry which is preliminary data.</text>
</comment>
<keyword evidence="1" id="KW-0472">Membrane</keyword>
<keyword evidence="1" id="KW-0812">Transmembrane</keyword>
<dbReference type="Proteomes" id="UP000664218">
    <property type="component" value="Unassembled WGS sequence"/>
</dbReference>